<gene>
    <name evidence="1" type="ORF">HMI46_08640</name>
</gene>
<protein>
    <submittedName>
        <fullName evidence="1">Uncharacterized protein</fullName>
    </submittedName>
</protein>
<dbReference type="EMBL" id="JABFOR010000007">
    <property type="protein sequence ID" value="NOJ70619.1"/>
    <property type="molecule type" value="Genomic_DNA"/>
</dbReference>
<comment type="caution">
    <text evidence="1">The sequence shown here is derived from an EMBL/GenBank/DDBJ whole genome shotgun (WGS) entry which is preliminary data.</text>
</comment>
<organism evidence="1 2">
    <name type="scientific">Paenibacillus alvei</name>
    <name type="common">Bacillus alvei</name>
    <dbReference type="NCBI Taxonomy" id="44250"/>
    <lineage>
        <taxon>Bacteria</taxon>
        <taxon>Bacillati</taxon>
        <taxon>Bacillota</taxon>
        <taxon>Bacilli</taxon>
        <taxon>Bacillales</taxon>
        <taxon>Paenibacillaceae</taxon>
        <taxon>Paenibacillus</taxon>
    </lineage>
</organism>
<reference evidence="1 2" key="1">
    <citation type="submission" date="2020-05" db="EMBL/GenBank/DDBJ databases">
        <title>Whole genome sequencing and identification of novel metabolites from Paenibacillus alvei strain JR949.</title>
        <authorList>
            <person name="Rajendhran J."/>
            <person name="Sree Pranav P."/>
            <person name="Mahalakshmi B."/>
            <person name="Karthikeyan R."/>
        </authorList>
    </citation>
    <scope>NUCLEOTIDE SEQUENCE [LARGE SCALE GENOMIC DNA]</scope>
    <source>
        <strain evidence="1 2">JR949</strain>
    </source>
</reference>
<proteinExistence type="predicted"/>
<dbReference type="AlphaFoldDB" id="A0AAP6ZXP3"/>
<evidence type="ECO:0000313" key="1">
    <source>
        <dbReference type="EMBL" id="NOJ70619.1"/>
    </source>
</evidence>
<sequence>MGMANGAGSVYAFGSEDNVPELLCVMENGSMEQSAEAAQALFEELCLENGVHAEACALIEPLLDILTVRYKSVAKASILNGIAQVLRSVMDSHLPFGVTPYRYRHAGDCESREIDYQVKQYWIQVLRQRYADWTSLVKEDEMAAVQAVYVLHLLQWTDEAVENTLQEAALHGSTARVRLNGLLALADYRRRIGKPFNPSIAFGQHQDDELHEAIRTVCIAVTAPESIGHLEMSRLISGCTLPRLDRIQFPWADGAIAAVCAQAACLSLSAGATLDERAAFWKEALEKTISAHQRRSRQVVWEIGESTVQWDEEWLQWNWNSPMLVADGMLYSLFQTSEQGTSIMQKQEDGTMSIHPAAARVIKICLQNQVEMPNAERYGAGMTIRSLYRFIT</sequence>
<accession>A0AAP6ZXP3</accession>
<dbReference type="RefSeq" id="WP_171416135.1">
    <property type="nucleotide sequence ID" value="NZ_JABFOR010000007.1"/>
</dbReference>
<dbReference type="Proteomes" id="UP000552038">
    <property type="component" value="Unassembled WGS sequence"/>
</dbReference>
<name>A0AAP6ZXP3_PAEAL</name>
<evidence type="ECO:0000313" key="2">
    <source>
        <dbReference type="Proteomes" id="UP000552038"/>
    </source>
</evidence>